<keyword evidence="3" id="KW-1185">Reference proteome</keyword>
<sequence length="133" mass="15446">MKKKSKVMMFSILFAASIALNLYLGFNSYLKSTYSPNQEDQQILGEMTKMVLENKEYKEIAARETVSAIKQEVSRFNVADPASIYHYQINVQTNEQSYLFFCIDDNCTDVTNEGWMYSRYSDVEPILPLHKEN</sequence>
<keyword evidence="1" id="KW-0812">Transmembrane</keyword>
<evidence type="ECO:0000313" key="3">
    <source>
        <dbReference type="Proteomes" id="UP000252254"/>
    </source>
</evidence>
<evidence type="ECO:0000313" key="2">
    <source>
        <dbReference type="EMBL" id="RBP00269.1"/>
    </source>
</evidence>
<organism evidence="2 3">
    <name type="scientific">Paraliobacillus ryukyuensis</name>
    <dbReference type="NCBI Taxonomy" id="200904"/>
    <lineage>
        <taxon>Bacteria</taxon>
        <taxon>Bacillati</taxon>
        <taxon>Bacillota</taxon>
        <taxon>Bacilli</taxon>
        <taxon>Bacillales</taxon>
        <taxon>Bacillaceae</taxon>
        <taxon>Paraliobacillus</taxon>
    </lineage>
</organism>
<reference evidence="2 3" key="1">
    <citation type="submission" date="2018-06" db="EMBL/GenBank/DDBJ databases">
        <title>Genomic Encyclopedia of Type Strains, Phase IV (KMG-IV): sequencing the most valuable type-strain genomes for metagenomic binning, comparative biology and taxonomic classification.</title>
        <authorList>
            <person name="Goeker M."/>
        </authorList>
    </citation>
    <scope>NUCLEOTIDE SEQUENCE [LARGE SCALE GENOMIC DNA]</scope>
    <source>
        <strain evidence="2 3">DSM 15140</strain>
    </source>
</reference>
<dbReference type="EMBL" id="QNRI01000002">
    <property type="protein sequence ID" value="RBP00269.1"/>
    <property type="molecule type" value="Genomic_DNA"/>
</dbReference>
<protein>
    <submittedName>
        <fullName evidence="2">Uncharacterized protein</fullName>
    </submittedName>
</protein>
<dbReference type="STRING" id="200904.GCA_900168775_00306"/>
<accession>A0A366EFS8</accession>
<dbReference type="AlphaFoldDB" id="A0A366EFS8"/>
<dbReference type="Proteomes" id="UP000252254">
    <property type="component" value="Unassembled WGS sequence"/>
</dbReference>
<proteinExistence type="predicted"/>
<dbReference type="RefSeq" id="WP_113866893.1">
    <property type="nucleotide sequence ID" value="NZ_BAABQN010000002.1"/>
</dbReference>
<dbReference type="OrthoDB" id="2877693at2"/>
<name>A0A366EFS8_9BACI</name>
<keyword evidence="1" id="KW-0472">Membrane</keyword>
<feature type="transmembrane region" description="Helical" evidence="1">
    <location>
        <begin position="7"/>
        <end position="26"/>
    </location>
</feature>
<gene>
    <name evidence="2" type="ORF">DES48_10229</name>
</gene>
<comment type="caution">
    <text evidence="2">The sequence shown here is derived from an EMBL/GenBank/DDBJ whole genome shotgun (WGS) entry which is preliminary data.</text>
</comment>
<evidence type="ECO:0000256" key="1">
    <source>
        <dbReference type="SAM" id="Phobius"/>
    </source>
</evidence>
<keyword evidence="1" id="KW-1133">Transmembrane helix</keyword>